<protein>
    <submittedName>
        <fullName evidence="2">Uncharacterized protein</fullName>
    </submittedName>
</protein>
<proteinExistence type="predicted"/>
<dbReference type="Proteomes" id="UP001465976">
    <property type="component" value="Unassembled WGS sequence"/>
</dbReference>
<reference evidence="2 3" key="1">
    <citation type="submission" date="2024-02" db="EMBL/GenBank/DDBJ databases">
        <title>A draft genome for the cacao thread blight pathogen Marasmius crinis-equi.</title>
        <authorList>
            <person name="Cohen S.P."/>
            <person name="Baruah I.K."/>
            <person name="Amoako-Attah I."/>
            <person name="Bukari Y."/>
            <person name="Meinhardt L.W."/>
            <person name="Bailey B.A."/>
        </authorList>
    </citation>
    <scope>NUCLEOTIDE SEQUENCE [LARGE SCALE GENOMIC DNA]</scope>
    <source>
        <strain evidence="2 3">GH-76</strain>
    </source>
</reference>
<organism evidence="2 3">
    <name type="scientific">Marasmius crinis-equi</name>
    <dbReference type="NCBI Taxonomy" id="585013"/>
    <lineage>
        <taxon>Eukaryota</taxon>
        <taxon>Fungi</taxon>
        <taxon>Dikarya</taxon>
        <taxon>Basidiomycota</taxon>
        <taxon>Agaricomycotina</taxon>
        <taxon>Agaricomycetes</taxon>
        <taxon>Agaricomycetidae</taxon>
        <taxon>Agaricales</taxon>
        <taxon>Marasmiineae</taxon>
        <taxon>Marasmiaceae</taxon>
        <taxon>Marasmius</taxon>
    </lineage>
</organism>
<gene>
    <name evidence="2" type="ORF">V5O48_002257</name>
</gene>
<feature type="region of interest" description="Disordered" evidence="1">
    <location>
        <begin position="1"/>
        <end position="24"/>
    </location>
</feature>
<evidence type="ECO:0000256" key="1">
    <source>
        <dbReference type="SAM" id="MobiDB-lite"/>
    </source>
</evidence>
<sequence length="301" mass="33979">MSSTSSRSDLRGPTIHPTSPLQTITDDQLHVPDELEYLQSGQPFVGTDEFFHAEDLDLGEQNTDTEIHREEETSHDTDAPYPTHIMRAASLLTPSAYTCSPGHPREYYHFWKLIMSFFFPPSQGYTLQHDWHNPATESSTDSTPTSLAVFHDWPSRATFNPYSNSSRFRRRSTTYTAPGSRSPIALIQIFSPLDFGNPLLRETAARETMERSEEAALYTHYDTLLVVSAMGTSWRAWQKNAQFTDEEAGRWGLTDEGGLLEGMKDSEWMEDVISEVSKDVLSRMCEDVKHQCSRSPSGGSP</sequence>
<evidence type="ECO:0000313" key="2">
    <source>
        <dbReference type="EMBL" id="KAL0579763.1"/>
    </source>
</evidence>
<dbReference type="EMBL" id="JBAHYK010000049">
    <property type="protein sequence ID" value="KAL0579763.1"/>
    <property type="molecule type" value="Genomic_DNA"/>
</dbReference>
<keyword evidence="3" id="KW-1185">Reference proteome</keyword>
<comment type="caution">
    <text evidence="2">The sequence shown here is derived from an EMBL/GenBank/DDBJ whole genome shotgun (WGS) entry which is preliminary data.</text>
</comment>
<accession>A0ABR3FW53</accession>
<name>A0ABR3FW53_9AGAR</name>
<evidence type="ECO:0000313" key="3">
    <source>
        <dbReference type="Proteomes" id="UP001465976"/>
    </source>
</evidence>